<dbReference type="Gene3D" id="3.40.50.1820">
    <property type="entry name" value="alpha/beta hydrolase"/>
    <property type="match status" value="1"/>
</dbReference>
<organism evidence="3 4">
    <name type="scientific">Rhodococcus rhodnii</name>
    <dbReference type="NCBI Taxonomy" id="38312"/>
    <lineage>
        <taxon>Bacteria</taxon>
        <taxon>Bacillati</taxon>
        <taxon>Actinomycetota</taxon>
        <taxon>Actinomycetes</taxon>
        <taxon>Mycobacteriales</taxon>
        <taxon>Nocardiaceae</taxon>
        <taxon>Rhodococcus</taxon>
    </lineage>
</organism>
<dbReference type="AlphaFoldDB" id="A0A6P2CJ22"/>
<reference evidence="3 4" key="1">
    <citation type="submission" date="2018-07" db="EMBL/GenBank/DDBJ databases">
        <title>Genome sequence of Rhodococcus rhodnii ATCC 35071 from Rhodnius prolixus.</title>
        <authorList>
            <person name="Patel V."/>
            <person name="Vogel K.J."/>
        </authorList>
    </citation>
    <scope>NUCLEOTIDE SEQUENCE [LARGE SCALE GENOMIC DNA]</scope>
    <source>
        <strain evidence="3 4">ATCC 35071</strain>
    </source>
</reference>
<accession>A0A6P2CJ22</accession>
<dbReference type="PANTHER" id="PTHR48081:SF8">
    <property type="entry name" value="ALPHA_BETA HYDROLASE FOLD-3 DOMAIN-CONTAINING PROTEIN-RELATED"/>
    <property type="match status" value="1"/>
</dbReference>
<dbReference type="SUPFAM" id="SSF53474">
    <property type="entry name" value="alpha/beta-Hydrolases"/>
    <property type="match status" value="1"/>
</dbReference>
<dbReference type="InterPro" id="IPR050300">
    <property type="entry name" value="GDXG_lipolytic_enzyme"/>
</dbReference>
<evidence type="ECO:0000313" key="4">
    <source>
        <dbReference type="Proteomes" id="UP000471120"/>
    </source>
</evidence>
<evidence type="ECO:0000259" key="2">
    <source>
        <dbReference type="Pfam" id="PF07859"/>
    </source>
</evidence>
<keyword evidence="1 3" id="KW-0378">Hydrolase</keyword>
<gene>
    <name evidence="3" type="ORF">DW322_01820</name>
</gene>
<protein>
    <submittedName>
        <fullName evidence="3">Alpha/beta hydrolase</fullName>
    </submittedName>
</protein>
<evidence type="ECO:0000313" key="3">
    <source>
        <dbReference type="EMBL" id="TXG92302.1"/>
    </source>
</evidence>
<dbReference type="GO" id="GO:0016787">
    <property type="term" value="F:hydrolase activity"/>
    <property type="evidence" value="ECO:0007669"/>
    <property type="project" value="UniProtKB-KW"/>
</dbReference>
<comment type="caution">
    <text evidence="3">The sequence shown here is derived from an EMBL/GenBank/DDBJ whole genome shotgun (WGS) entry which is preliminary data.</text>
</comment>
<dbReference type="InterPro" id="IPR013094">
    <property type="entry name" value="AB_hydrolase_3"/>
</dbReference>
<evidence type="ECO:0000256" key="1">
    <source>
        <dbReference type="ARBA" id="ARBA00022801"/>
    </source>
</evidence>
<dbReference type="PANTHER" id="PTHR48081">
    <property type="entry name" value="AB HYDROLASE SUPERFAMILY PROTEIN C4A8.06C"/>
    <property type="match status" value="1"/>
</dbReference>
<sequence length="352" mass="37710">MTRRVPELGIAARVQRSVLQGFAKLPQRVLDTLDVRPTTNADGERLASEIRIALLALDALPGEDFVDLPVDQGRDHLDLEAALFAEDFAPFAFEEDLAIAGPGGTIPATRYRATAGTPRGLVVYFHGGGWVLGNRFSTQSPVRFLALHAGVDVLSIDYRLAPENPFPAAIEDAHAAWEFAVANARGWGIDPSRIVVAGDSAGGNISAVLSNGLRGAAVTPALQALIFPATDLAGESASYHEFGEGFFLTRTHMEWYKDRYVPDRAQRTDPRVSPLHTPDLSGTAPAFVAVAGFDPLRDEGIAYARRLEEAGVPVTLDRAPGLIHAYINVTGVSRTARTATLRIADAIVRALG</sequence>
<proteinExistence type="predicted"/>
<name>A0A6P2CJ22_9NOCA</name>
<dbReference type="Proteomes" id="UP000471120">
    <property type="component" value="Unassembled WGS sequence"/>
</dbReference>
<dbReference type="InterPro" id="IPR029058">
    <property type="entry name" value="AB_hydrolase_fold"/>
</dbReference>
<dbReference type="EMBL" id="QRCM01000001">
    <property type="protein sequence ID" value="TXG92302.1"/>
    <property type="molecule type" value="Genomic_DNA"/>
</dbReference>
<feature type="domain" description="Alpha/beta hydrolase fold-3" evidence="2">
    <location>
        <begin position="122"/>
        <end position="327"/>
    </location>
</feature>
<dbReference type="Pfam" id="PF07859">
    <property type="entry name" value="Abhydrolase_3"/>
    <property type="match status" value="1"/>
</dbReference>